<dbReference type="Pfam" id="PF18517">
    <property type="entry name" value="LZ3wCH"/>
    <property type="match status" value="1"/>
</dbReference>
<evidence type="ECO:0000256" key="4">
    <source>
        <dbReference type="ARBA" id="ARBA00023242"/>
    </source>
</evidence>
<evidence type="ECO:0000313" key="8">
    <source>
        <dbReference type="EMBL" id="CAG9798157.1"/>
    </source>
</evidence>
<dbReference type="AlphaFoldDB" id="A0A9N9WNN1"/>
<dbReference type="GO" id="GO:0003690">
    <property type="term" value="F:double-stranded DNA binding"/>
    <property type="evidence" value="ECO:0007669"/>
    <property type="project" value="InterPro"/>
</dbReference>
<organism evidence="8 9">
    <name type="scientific">Chironomus riparius</name>
    <dbReference type="NCBI Taxonomy" id="315576"/>
    <lineage>
        <taxon>Eukaryota</taxon>
        <taxon>Metazoa</taxon>
        <taxon>Ecdysozoa</taxon>
        <taxon>Arthropoda</taxon>
        <taxon>Hexapoda</taxon>
        <taxon>Insecta</taxon>
        <taxon>Pterygota</taxon>
        <taxon>Neoptera</taxon>
        <taxon>Endopterygota</taxon>
        <taxon>Diptera</taxon>
        <taxon>Nematocera</taxon>
        <taxon>Chironomoidea</taxon>
        <taxon>Chironomidae</taxon>
        <taxon>Chironominae</taxon>
        <taxon>Chironomus</taxon>
    </lineage>
</organism>
<dbReference type="InterPro" id="IPR040453">
    <property type="entry name" value="Mnd1_HTH"/>
</dbReference>
<evidence type="ECO:0000313" key="9">
    <source>
        <dbReference type="Proteomes" id="UP001153620"/>
    </source>
</evidence>
<evidence type="ECO:0008006" key="10">
    <source>
        <dbReference type="Google" id="ProtNLM"/>
    </source>
</evidence>
<feature type="domain" description="Leucine zipper with capping helix" evidence="7">
    <location>
        <begin position="193"/>
        <end position="245"/>
    </location>
</feature>
<evidence type="ECO:0000256" key="5">
    <source>
        <dbReference type="SAM" id="Coils"/>
    </source>
</evidence>
<dbReference type="GO" id="GO:0005634">
    <property type="term" value="C:nucleus"/>
    <property type="evidence" value="ECO:0007669"/>
    <property type="project" value="UniProtKB-SubCell"/>
</dbReference>
<dbReference type="InterPro" id="IPR040661">
    <property type="entry name" value="LZ3wCH"/>
</dbReference>
<evidence type="ECO:0000256" key="3">
    <source>
        <dbReference type="ARBA" id="ARBA00023054"/>
    </source>
</evidence>
<evidence type="ECO:0000256" key="2">
    <source>
        <dbReference type="ARBA" id="ARBA00005981"/>
    </source>
</evidence>
<sequence>MNKCLSSKSCRINFRPNNNFSSKCCRNCFIAGSLLSIKMSDIKDQAAKCKKMMGIFEEGEEGFYNIKDLEKLSKSKGIATNEVKIILESLVSDEKLESDKIGSTLFYWSFPEKKIEADKKISDELKWKNKELNDKLVALTATLKKQEEAKEKVTDYEKTRREELMKNIKELKVKERDLIDYLNNDDNTSVDDINKLSTGVQELTTAVNRWTDNIFNMKSWFKRKFPAIDDAQLEKEFRIPAELDYF</sequence>
<dbReference type="OrthoDB" id="273345at2759"/>
<protein>
    <recommendedName>
        <fullName evidence="10">Meiotic nuclear division protein 1 homolog</fullName>
    </recommendedName>
</protein>
<feature type="domain" description="Mnd1 HTH" evidence="6">
    <location>
        <begin position="53"/>
        <end position="111"/>
    </location>
</feature>
<gene>
    <name evidence="8" type="ORF">CHIRRI_LOCUS1143</name>
</gene>
<accession>A0A9N9WNN1</accession>
<dbReference type="GO" id="GO:0007131">
    <property type="term" value="P:reciprocal meiotic recombination"/>
    <property type="evidence" value="ECO:0007669"/>
    <property type="project" value="InterPro"/>
</dbReference>
<dbReference type="Pfam" id="PF03962">
    <property type="entry name" value="Mnd1"/>
    <property type="match status" value="1"/>
</dbReference>
<keyword evidence="4" id="KW-0539">Nucleus</keyword>
<dbReference type="Proteomes" id="UP001153620">
    <property type="component" value="Chromosome 1"/>
</dbReference>
<dbReference type="EMBL" id="OU895877">
    <property type="protein sequence ID" value="CAG9798157.1"/>
    <property type="molecule type" value="Genomic_DNA"/>
</dbReference>
<keyword evidence="3 5" id="KW-0175">Coiled coil</keyword>
<keyword evidence="9" id="KW-1185">Reference proteome</keyword>
<dbReference type="PIRSF" id="PIRSF026991">
    <property type="entry name" value="Mnd1"/>
    <property type="match status" value="1"/>
</dbReference>
<reference evidence="8" key="2">
    <citation type="submission" date="2022-10" db="EMBL/GenBank/DDBJ databases">
        <authorList>
            <consortium name="ENA_rothamsted_submissions"/>
            <consortium name="culmorum"/>
            <person name="King R."/>
        </authorList>
    </citation>
    <scope>NUCLEOTIDE SEQUENCE</scope>
</reference>
<evidence type="ECO:0000259" key="7">
    <source>
        <dbReference type="Pfam" id="PF18517"/>
    </source>
</evidence>
<reference evidence="8" key="1">
    <citation type="submission" date="2022-01" db="EMBL/GenBank/DDBJ databases">
        <authorList>
            <person name="King R."/>
        </authorList>
    </citation>
    <scope>NUCLEOTIDE SEQUENCE</scope>
</reference>
<comment type="subcellular location">
    <subcellularLocation>
        <location evidence="1">Nucleus</location>
    </subcellularLocation>
</comment>
<proteinExistence type="inferred from homology"/>
<feature type="coiled-coil region" evidence="5">
    <location>
        <begin position="122"/>
        <end position="149"/>
    </location>
</feature>
<dbReference type="InterPro" id="IPR005647">
    <property type="entry name" value="Mnd1"/>
</dbReference>
<name>A0A9N9WNN1_9DIPT</name>
<comment type="similarity">
    <text evidence="2">Belongs to the MND1 family.</text>
</comment>
<evidence type="ECO:0000259" key="6">
    <source>
        <dbReference type="Pfam" id="PF03962"/>
    </source>
</evidence>
<evidence type="ECO:0000256" key="1">
    <source>
        <dbReference type="ARBA" id="ARBA00004123"/>
    </source>
</evidence>